<evidence type="ECO:0000256" key="3">
    <source>
        <dbReference type="ARBA" id="ARBA00023125"/>
    </source>
</evidence>
<dbReference type="AlphaFoldDB" id="A0A1M4WJX4"/>
<sequence>MDEYMVIKKYEPLIKRAIRMYIHDKNYYEDAYQEAALSIIKVLRGYDEKKGDFNAYIKCAVIYSVKAFSKKIRENISLDEELEDGGCLYDLIPDDICLEEEYVKEEDIKKLYRELNCLNKKQREIIEEYYFNGKSMAEIARKKRCHYNSIVRLKERAVEKLRKNMLKK</sequence>
<keyword evidence="1" id="KW-0805">Transcription regulation</keyword>
<dbReference type="RefSeq" id="WP_073248368.1">
    <property type="nucleotide sequence ID" value="NZ_FQVG01000018.1"/>
</dbReference>
<gene>
    <name evidence="7" type="ORF">SAMN02746091_01167</name>
</gene>
<feature type="domain" description="RNA polymerase sigma factor 70 region 4 type 2" evidence="6">
    <location>
        <begin position="110"/>
        <end position="161"/>
    </location>
</feature>
<feature type="domain" description="RNA polymerase sigma-70 region 2" evidence="5">
    <location>
        <begin position="7"/>
        <end position="59"/>
    </location>
</feature>
<evidence type="ECO:0000256" key="1">
    <source>
        <dbReference type="ARBA" id="ARBA00023015"/>
    </source>
</evidence>
<evidence type="ECO:0000259" key="5">
    <source>
        <dbReference type="Pfam" id="PF04542"/>
    </source>
</evidence>
<dbReference type="SUPFAM" id="SSF88659">
    <property type="entry name" value="Sigma3 and sigma4 domains of RNA polymerase sigma factors"/>
    <property type="match status" value="1"/>
</dbReference>
<keyword evidence="3" id="KW-0238">DNA-binding</keyword>
<dbReference type="Gene3D" id="1.10.1740.10">
    <property type="match status" value="1"/>
</dbReference>
<evidence type="ECO:0000256" key="4">
    <source>
        <dbReference type="ARBA" id="ARBA00023163"/>
    </source>
</evidence>
<organism evidence="7 8">
    <name type="scientific">Caloramator proteoclasticus DSM 10124</name>
    <dbReference type="NCBI Taxonomy" id="1121262"/>
    <lineage>
        <taxon>Bacteria</taxon>
        <taxon>Bacillati</taxon>
        <taxon>Bacillota</taxon>
        <taxon>Clostridia</taxon>
        <taxon>Eubacteriales</taxon>
        <taxon>Clostridiaceae</taxon>
        <taxon>Caloramator</taxon>
    </lineage>
</organism>
<dbReference type="InterPro" id="IPR013324">
    <property type="entry name" value="RNA_pol_sigma_r3/r4-like"/>
</dbReference>
<dbReference type="Pfam" id="PF04542">
    <property type="entry name" value="Sigma70_r2"/>
    <property type="match status" value="1"/>
</dbReference>
<dbReference type="GO" id="GO:0016987">
    <property type="term" value="F:sigma factor activity"/>
    <property type="evidence" value="ECO:0007669"/>
    <property type="project" value="UniProtKB-KW"/>
</dbReference>
<dbReference type="InterPro" id="IPR007627">
    <property type="entry name" value="RNA_pol_sigma70_r2"/>
</dbReference>
<reference evidence="8" key="1">
    <citation type="submission" date="2016-11" db="EMBL/GenBank/DDBJ databases">
        <authorList>
            <person name="Varghese N."/>
            <person name="Submissions S."/>
        </authorList>
    </citation>
    <scope>NUCLEOTIDE SEQUENCE [LARGE SCALE GENOMIC DNA]</scope>
    <source>
        <strain evidence="8">DSM 10124</strain>
    </source>
</reference>
<dbReference type="InterPro" id="IPR013325">
    <property type="entry name" value="RNA_pol_sigma_r2"/>
</dbReference>
<dbReference type="PANTHER" id="PTHR30385">
    <property type="entry name" value="SIGMA FACTOR F FLAGELLAR"/>
    <property type="match status" value="1"/>
</dbReference>
<dbReference type="Pfam" id="PF08281">
    <property type="entry name" value="Sigma70_r4_2"/>
    <property type="match status" value="1"/>
</dbReference>
<proteinExistence type="predicted"/>
<evidence type="ECO:0000313" key="8">
    <source>
        <dbReference type="Proteomes" id="UP000184423"/>
    </source>
</evidence>
<dbReference type="NCBIfam" id="TIGR02937">
    <property type="entry name" value="sigma70-ECF"/>
    <property type="match status" value="1"/>
</dbReference>
<dbReference type="Gene3D" id="1.10.10.10">
    <property type="entry name" value="Winged helix-like DNA-binding domain superfamily/Winged helix DNA-binding domain"/>
    <property type="match status" value="1"/>
</dbReference>
<accession>A0A1M4WJX4</accession>
<dbReference type="SUPFAM" id="SSF88946">
    <property type="entry name" value="Sigma2 domain of RNA polymerase sigma factors"/>
    <property type="match status" value="1"/>
</dbReference>
<dbReference type="InterPro" id="IPR013249">
    <property type="entry name" value="RNA_pol_sigma70_r4_t2"/>
</dbReference>
<keyword evidence="8" id="KW-1185">Reference proteome</keyword>
<dbReference type="EMBL" id="FQVG01000018">
    <property type="protein sequence ID" value="SHE81383.1"/>
    <property type="molecule type" value="Genomic_DNA"/>
</dbReference>
<dbReference type="Proteomes" id="UP000184423">
    <property type="component" value="Unassembled WGS sequence"/>
</dbReference>
<keyword evidence="2" id="KW-0731">Sigma factor</keyword>
<protein>
    <submittedName>
        <fullName evidence="7">Sigma-70 region 2</fullName>
    </submittedName>
</protein>
<evidence type="ECO:0000259" key="6">
    <source>
        <dbReference type="Pfam" id="PF08281"/>
    </source>
</evidence>
<evidence type="ECO:0000256" key="2">
    <source>
        <dbReference type="ARBA" id="ARBA00023082"/>
    </source>
</evidence>
<dbReference type="GO" id="GO:0003677">
    <property type="term" value="F:DNA binding"/>
    <property type="evidence" value="ECO:0007669"/>
    <property type="project" value="UniProtKB-KW"/>
</dbReference>
<dbReference type="InterPro" id="IPR036388">
    <property type="entry name" value="WH-like_DNA-bd_sf"/>
</dbReference>
<evidence type="ECO:0000313" key="7">
    <source>
        <dbReference type="EMBL" id="SHE81383.1"/>
    </source>
</evidence>
<dbReference type="GO" id="GO:0006352">
    <property type="term" value="P:DNA-templated transcription initiation"/>
    <property type="evidence" value="ECO:0007669"/>
    <property type="project" value="InterPro"/>
</dbReference>
<dbReference type="InterPro" id="IPR014284">
    <property type="entry name" value="RNA_pol_sigma-70_dom"/>
</dbReference>
<name>A0A1M4WJX4_9CLOT</name>
<keyword evidence="4" id="KW-0804">Transcription</keyword>